<accession>A0ABD6D9G3</accession>
<protein>
    <submittedName>
        <fullName evidence="2">Universal stress protein</fullName>
    </submittedName>
</protein>
<comment type="caution">
    <text evidence="2">The sequence shown here is derived from an EMBL/GenBank/DDBJ whole genome shotgun (WGS) entry which is preliminary data.</text>
</comment>
<name>A0ABD6D9G3_9EURY</name>
<evidence type="ECO:0000313" key="3">
    <source>
        <dbReference type="Proteomes" id="UP001597052"/>
    </source>
</evidence>
<dbReference type="SUPFAM" id="SSF52402">
    <property type="entry name" value="Adenine nucleotide alpha hydrolases-like"/>
    <property type="match status" value="1"/>
</dbReference>
<organism evidence="2 3">
    <name type="scientific">Halohasta litorea</name>
    <dbReference type="NCBI Taxonomy" id="869891"/>
    <lineage>
        <taxon>Archaea</taxon>
        <taxon>Methanobacteriati</taxon>
        <taxon>Methanobacteriota</taxon>
        <taxon>Stenosarchaea group</taxon>
        <taxon>Halobacteria</taxon>
        <taxon>Halobacteriales</taxon>
        <taxon>Haloferacaceae</taxon>
        <taxon>Halohasta</taxon>
    </lineage>
</organism>
<sequence>MGASTAVLVPVAALQGESLSEAVVDLLSSVEVVLLGYHEVPDQTALEQARDQYGERLRRTLSAYASLFEPNAERVATRTVFTHDVQDTIERIAIEEATTAILLPNPAPVIKRVLVPIRGPVNLDQLTTTTAEVVDGTDSEVLLFHAAKSEADRETGEELLSTAADQLETAGVDRDRIETQLRVTRSPLRAITTAAEDSEFVIIGERKPSLADHIFGDVADRLAASTAGPVLVVRKLRSADS</sequence>
<dbReference type="Pfam" id="PF00582">
    <property type="entry name" value="Usp"/>
    <property type="match status" value="1"/>
</dbReference>
<dbReference type="RefSeq" id="WP_256396804.1">
    <property type="nucleotide sequence ID" value="NZ_JANHDJ010000005.1"/>
</dbReference>
<dbReference type="AlphaFoldDB" id="A0ABD6D9G3"/>
<proteinExistence type="predicted"/>
<reference evidence="2 3" key="1">
    <citation type="journal article" date="2019" name="Int. J. Syst. Evol. Microbiol.">
        <title>The Global Catalogue of Microorganisms (GCM) 10K type strain sequencing project: providing services to taxonomists for standard genome sequencing and annotation.</title>
        <authorList>
            <consortium name="The Broad Institute Genomics Platform"/>
            <consortium name="The Broad Institute Genome Sequencing Center for Infectious Disease"/>
            <person name="Wu L."/>
            <person name="Ma J."/>
        </authorList>
    </citation>
    <scope>NUCLEOTIDE SEQUENCE [LARGE SCALE GENOMIC DNA]</scope>
    <source>
        <strain evidence="2 3">CGMCC 1.10593</strain>
    </source>
</reference>
<keyword evidence="3" id="KW-1185">Reference proteome</keyword>
<evidence type="ECO:0000259" key="1">
    <source>
        <dbReference type="Pfam" id="PF00582"/>
    </source>
</evidence>
<dbReference type="Gene3D" id="3.40.50.12370">
    <property type="match status" value="1"/>
</dbReference>
<dbReference type="EMBL" id="JBHUDM010000002">
    <property type="protein sequence ID" value="MFD1641596.1"/>
    <property type="molecule type" value="Genomic_DNA"/>
</dbReference>
<evidence type="ECO:0000313" key="2">
    <source>
        <dbReference type="EMBL" id="MFD1641596.1"/>
    </source>
</evidence>
<dbReference type="Proteomes" id="UP001597052">
    <property type="component" value="Unassembled WGS sequence"/>
</dbReference>
<feature type="domain" description="UspA" evidence="1">
    <location>
        <begin position="111"/>
        <end position="234"/>
    </location>
</feature>
<dbReference type="InterPro" id="IPR006016">
    <property type="entry name" value="UspA"/>
</dbReference>
<gene>
    <name evidence="2" type="ORF">ACFSBW_06880</name>
</gene>